<comment type="caution">
    <text evidence="2">The sequence shown here is derived from an EMBL/GenBank/DDBJ whole genome shotgun (WGS) entry which is preliminary data.</text>
</comment>
<feature type="region of interest" description="Disordered" evidence="1">
    <location>
        <begin position="1"/>
        <end position="39"/>
    </location>
</feature>
<evidence type="ECO:0000313" key="2">
    <source>
        <dbReference type="EMBL" id="KAF3561241.1"/>
    </source>
</evidence>
<protein>
    <submittedName>
        <fullName evidence="2">Uncharacterized protein</fullName>
    </submittedName>
</protein>
<keyword evidence="3" id="KW-1185">Reference proteome</keyword>
<gene>
    <name evidence="2" type="ORF">DY000_02018187</name>
</gene>
<evidence type="ECO:0000256" key="1">
    <source>
        <dbReference type="SAM" id="MobiDB-lite"/>
    </source>
</evidence>
<feature type="compositionally biased region" description="Low complexity" evidence="1">
    <location>
        <begin position="8"/>
        <end position="22"/>
    </location>
</feature>
<name>A0ABQ7CNZ2_BRACR</name>
<evidence type="ECO:0000313" key="3">
    <source>
        <dbReference type="Proteomes" id="UP000266723"/>
    </source>
</evidence>
<reference evidence="2 3" key="1">
    <citation type="journal article" date="2020" name="BMC Genomics">
        <title>Intraspecific diversification of the crop wild relative Brassica cretica Lam. using demographic model selection.</title>
        <authorList>
            <person name="Kioukis A."/>
            <person name="Michalopoulou V.A."/>
            <person name="Briers L."/>
            <person name="Pirintsos S."/>
            <person name="Studholme D.J."/>
            <person name="Pavlidis P."/>
            <person name="Sarris P.F."/>
        </authorList>
    </citation>
    <scope>NUCLEOTIDE SEQUENCE [LARGE SCALE GENOMIC DNA]</scope>
    <source>
        <strain evidence="3">cv. PFS-1207/04</strain>
    </source>
</reference>
<proteinExistence type="predicted"/>
<dbReference type="Proteomes" id="UP000266723">
    <property type="component" value="Unassembled WGS sequence"/>
</dbReference>
<dbReference type="EMBL" id="QGKV02000759">
    <property type="protein sequence ID" value="KAF3561241.1"/>
    <property type="molecule type" value="Genomic_DNA"/>
</dbReference>
<sequence length="66" mass="7049">MALSVLNLTSPLFSRPSLSPPKFLRDQPPFPSPNKLGVLTPGEIRSSRFSLSHRHGGFFRGGSGGG</sequence>
<accession>A0ABQ7CNZ2</accession>
<organism evidence="2 3">
    <name type="scientific">Brassica cretica</name>
    <name type="common">Mustard</name>
    <dbReference type="NCBI Taxonomy" id="69181"/>
    <lineage>
        <taxon>Eukaryota</taxon>
        <taxon>Viridiplantae</taxon>
        <taxon>Streptophyta</taxon>
        <taxon>Embryophyta</taxon>
        <taxon>Tracheophyta</taxon>
        <taxon>Spermatophyta</taxon>
        <taxon>Magnoliopsida</taxon>
        <taxon>eudicotyledons</taxon>
        <taxon>Gunneridae</taxon>
        <taxon>Pentapetalae</taxon>
        <taxon>rosids</taxon>
        <taxon>malvids</taxon>
        <taxon>Brassicales</taxon>
        <taxon>Brassicaceae</taxon>
        <taxon>Brassiceae</taxon>
        <taxon>Brassica</taxon>
    </lineage>
</organism>